<protein>
    <submittedName>
        <fullName evidence="1">Putative phage protein (Predicted DNA packaging)</fullName>
    </submittedName>
</protein>
<dbReference type="Pfam" id="PF05135">
    <property type="entry name" value="Phage_connect_1"/>
    <property type="match status" value="1"/>
</dbReference>
<evidence type="ECO:0000313" key="2">
    <source>
        <dbReference type="Proteomes" id="UP000316225"/>
    </source>
</evidence>
<dbReference type="Gene3D" id="1.10.3230.30">
    <property type="entry name" value="Phage gp6-like head-tail connector protein"/>
    <property type="match status" value="1"/>
</dbReference>
<name>A0A562P171_9RHOB</name>
<organism evidence="1 2">
    <name type="scientific">Paracoccus sulfuroxidans</name>
    <dbReference type="NCBI Taxonomy" id="384678"/>
    <lineage>
        <taxon>Bacteria</taxon>
        <taxon>Pseudomonadati</taxon>
        <taxon>Pseudomonadota</taxon>
        <taxon>Alphaproteobacteria</taxon>
        <taxon>Rhodobacterales</taxon>
        <taxon>Paracoccaceae</taxon>
        <taxon>Paracoccus</taxon>
    </lineage>
</organism>
<evidence type="ECO:0000313" key="1">
    <source>
        <dbReference type="EMBL" id="TWI38232.1"/>
    </source>
</evidence>
<dbReference type="AlphaFoldDB" id="A0A562P171"/>
<dbReference type="RefSeq" id="WP_145396000.1">
    <property type="nucleotide sequence ID" value="NZ_VLKU01000001.1"/>
</dbReference>
<accession>A0A562P171</accession>
<dbReference type="InterPro" id="IPR006450">
    <property type="entry name" value="Phage_HK97_gp6-like"/>
</dbReference>
<proteinExistence type="predicted"/>
<dbReference type="OrthoDB" id="8452228at2"/>
<dbReference type="InterPro" id="IPR021146">
    <property type="entry name" value="Phage_gp6-like_head-tail"/>
</dbReference>
<dbReference type="CDD" id="cd08054">
    <property type="entry name" value="gp6"/>
    <property type="match status" value="1"/>
</dbReference>
<dbReference type="NCBIfam" id="TIGR01560">
    <property type="entry name" value="put_DNA_pack"/>
    <property type="match status" value="1"/>
</dbReference>
<reference evidence="1 2" key="1">
    <citation type="journal article" date="2015" name="Stand. Genomic Sci.">
        <title>Genomic Encyclopedia of Bacterial and Archaeal Type Strains, Phase III: the genomes of soil and plant-associated and newly described type strains.</title>
        <authorList>
            <person name="Whitman W.B."/>
            <person name="Woyke T."/>
            <person name="Klenk H.P."/>
            <person name="Zhou Y."/>
            <person name="Lilburn T.G."/>
            <person name="Beck B.J."/>
            <person name="De Vos P."/>
            <person name="Vandamme P."/>
            <person name="Eisen J.A."/>
            <person name="Garrity G."/>
            <person name="Hugenholtz P."/>
            <person name="Kyrpides N.C."/>
        </authorList>
    </citation>
    <scope>NUCLEOTIDE SEQUENCE [LARGE SCALE GENOMIC DNA]</scope>
    <source>
        <strain evidence="1 2">CGMCC 1.5364</strain>
    </source>
</reference>
<keyword evidence="2" id="KW-1185">Reference proteome</keyword>
<sequence>MITLENIKTHLRIDGTEEDAYVLTLLAAAVEYIEKTTGIPHDPGYPDTLRHAALLLIGNWYQNREGVSDKPLSKVPLAFDMLIHINRPAEGLI</sequence>
<dbReference type="Proteomes" id="UP000316225">
    <property type="component" value="Unassembled WGS sequence"/>
</dbReference>
<dbReference type="EMBL" id="VLKU01000001">
    <property type="protein sequence ID" value="TWI38232.1"/>
    <property type="molecule type" value="Genomic_DNA"/>
</dbReference>
<gene>
    <name evidence="1" type="ORF">IQ24_00370</name>
</gene>
<comment type="caution">
    <text evidence="1">The sequence shown here is derived from an EMBL/GenBank/DDBJ whole genome shotgun (WGS) entry which is preliminary data.</text>
</comment>